<keyword evidence="3" id="KW-1185">Reference proteome</keyword>
<protein>
    <submittedName>
        <fullName evidence="2">Uncharacterized protein</fullName>
    </submittedName>
</protein>
<keyword evidence="1" id="KW-1133">Transmembrane helix</keyword>
<evidence type="ECO:0000313" key="2">
    <source>
        <dbReference type="EMBL" id="ETE64763.1"/>
    </source>
</evidence>
<dbReference type="EMBL" id="AZIM01002118">
    <property type="protein sequence ID" value="ETE64763.1"/>
    <property type="molecule type" value="Genomic_DNA"/>
</dbReference>
<dbReference type="AlphaFoldDB" id="V8NSU7"/>
<sequence length="236" mass="25810">MTGLDRKEYMDGTNLCYDAERLERNHFFTSRDSEGEKKMGVIEDATAILGTPMPIVPDKPIPAVGIAMFTFIPIMPWFIIELGPPMEAIPIVLVIAVGIPIPTGTGLPINGFAGGRRGIMLGVNIEFASHLSSNFDGSHFMTVQELANEGVVSIIFAYGRVPQCFWLCGLAGWGGDGSMRADGKSTYTAPFVQVVCICDCHSHKGSVRARAHLFMQDEEACNQNDIFEFGFPQQEE</sequence>
<reference evidence="2 3" key="1">
    <citation type="journal article" date="2013" name="Proc. Natl. Acad. Sci. U.S.A.">
        <title>The king cobra genome reveals dynamic gene evolution and adaptation in the snake venom system.</title>
        <authorList>
            <person name="Vonk F.J."/>
            <person name="Casewell N.R."/>
            <person name="Henkel C.V."/>
            <person name="Heimberg A.M."/>
            <person name="Jansen H.J."/>
            <person name="McCleary R.J."/>
            <person name="Kerkkamp H.M."/>
            <person name="Vos R.A."/>
            <person name="Guerreiro I."/>
            <person name="Calvete J.J."/>
            <person name="Wuster W."/>
            <person name="Woods A.E."/>
            <person name="Logan J.M."/>
            <person name="Harrison R.A."/>
            <person name="Castoe T.A."/>
            <person name="de Koning A.P."/>
            <person name="Pollock D.D."/>
            <person name="Yandell M."/>
            <person name="Calderon D."/>
            <person name="Renjifo C."/>
            <person name="Currier R.B."/>
            <person name="Salgado D."/>
            <person name="Pla D."/>
            <person name="Sanz L."/>
            <person name="Hyder A.S."/>
            <person name="Ribeiro J.M."/>
            <person name="Arntzen J.W."/>
            <person name="van den Thillart G.E."/>
            <person name="Boetzer M."/>
            <person name="Pirovano W."/>
            <person name="Dirks R.P."/>
            <person name="Spaink H.P."/>
            <person name="Duboule D."/>
            <person name="McGlinn E."/>
            <person name="Kini R.M."/>
            <person name="Richardson M.K."/>
        </authorList>
    </citation>
    <scope>NUCLEOTIDE SEQUENCE</scope>
    <source>
        <tissue evidence="2">Blood</tissue>
    </source>
</reference>
<feature type="non-terminal residue" evidence="2">
    <location>
        <position position="1"/>
    </location>
</feature>
<name>V8NSU7_OPHHA</name>
<gene>
    <name evidence="2" type="ORF">L345_09466</name>
</gene>
<proteinExistence type="predicted"/>
<feature type="transmembrane region" description="Helical" evidence="1">
    <location>
        <begin position="61"/>
        <end position="79"/>
    </location>
</feature>
<dbReference type="Proteomes" id="UP000018936">
    <property type="component" value="Unassembled WGS sequence"/>
</dbReference>
<accession>V8NSU7</accession>
<organism evidence="2 3">
    <name type="scientific">Ophiophagus hannah</name>
    <name type="common">King cobra</name>
    <name type="synonym">Naja hannah</name>
    <dbReference type="NCBI Taxonomy" id="8665"/>
    <lineage>
        <taxon>Eukaryota</taxon>
        <taxon>Metazoa</taxon>
        <taxon>Chordata</taxon>
        <taxon>Craniata</taxon>
        <taxon>Vertebrata</taxon>
        <taxon>Euteleostomi</taxon>
        <taxon>Lepidosauria</taxon>
        <taxon>Squamata</taxon>
        <taxon>Bifurcata</taxon>
        <taxon>Unidentata</taxon>
        <taxon>Episquamata</taxon>
        <taxon>Toxicofera</taxon>
        <taxon>Serpentes</taxon>
        <taxon>Colubroidea</taxon>
        <taxon>Elapidae</taxon>
        <taxon>Elapinae</taxon>
        <taxon>Ophiophagus</taxon>
    </lineage>
</organism>
<comment type="caution">
    <text evidence="2">The sequence shown here is derived from an EMBL/GenBank/DDBJ whole genome shotgun (WGS) entry which is preliminary data.</text>
</comment>
<keyword evidence="1" id="KW-0812">Transmembrane</keyword>
<keyword evidence="1" id="KW-0472">Membrane</keyword>
<evidence type="ECO:0000313" key="3">
    <source>
        <dbReference type="Proteomes" id="UP000018936"/>
    </source>
</evidence>
<evidence type="ECO:0000256" key="1">
    <source>
        <dbReference type="SAM" id="Phobius"/>
    </source>
</evidence>
<feature type="transmembrane region" description="Helical" evidence="1">
    <location>
        <begin position="91"/>
        <end position="113"/>
    </location>
</feature>